<dbReference type="RefSeq" id="WP_184264752.1">
    <property type="nucleotide sequence ID" value="NZ_JACIIX010000013.1"/>
</dbReference>
<feature type="compositionally biased region" description="Pro residues" evidence="1">
    <location>
        <begin position="10"/>
        <end position="19"/>
    </location>
</feature>
<dbReference type="EMBL" id="JACIIX010000013">
    <property type="protein sequence ID" value="MBB6211728.1"/>
    <property type="molecule type" value="Genomic_DNA"/>
</dbReference>
<gene>
    <name evidence="3" type="ORF">FHS48_003171</name>
</gene>
<feature type="domain" description="Glycosyltransferase 2-like" evidence="2">
    <location>
        <begin position="34"/>
        <end position="138"/>
    </location>
</feature>
<accession>A0A7X0DN30</accession>
<dbReference type="InterPro" id="IPR001173">
    <property type="entry name" value="Glyco_trans_2-like"/>
</dbReference>
<evidence type="ECO:0000259" key="2">
    <source>
        <dbReference type="Pfam" id="PF00535"/>
    </source>
</evidence>
<organism evidence="3 4">
    <name type="scientific">Novispirillum itersonii</name>
    <name type="common">Aquaspirillum itersonii</name>
    <dbReference type="NCBI Taxonomy" id="189"/>
    <lineage>
        <taxon>Bacteria</taxon>
        <taxon>Pseudomonadati</taxon>
        <taxon>Pseudomonadota</taxon>
        <taxon>Alphaproteobacteria</taxon>
        <taxon>Rhodospirillales</taxon>
        <taxon>Novispirillaceae</taxon>
        <taxon>Novispirillum</taxon>
    </lineage>
</organism>
<dbReference type="PANTHER" id="PTHR43179:SF7">
    <property type="entry name" value="RHAMNOSYLTRANSFERASE WBBL"/>
    <property type="match status" value="1"/>
</dbReference>
<reference evidence="3 4" key="1">
    <citation type="submission" date="2020-08" db="EMBL/GenBank/DDBJ databases">
        <title>Genomic Encyclopedia of Type Strains, Phase IV (KMG-IV): sequencing the most valuable type-strain genomes for metagenomic binning, comparative biology and taxonomic classification.</title>
        <authorList>
            <person name="Goeker M."/>
        </authorList>
    </citation>
    <scope>NUCLEOTIDE SEQUENCE [LARGE SCALE GENOMIC DNA]</scope>
    <source>
        <strain evidence="3 4">DSM 11590</strain>
    </source>
</reference>
<dbReference type="PANTHER" id="PTHR43179">
    <property type="entry name" value="RHAMNOSYLTRANSFERASE WBBL"/>
    <property type="match status" value="1"/>
</dbReference>
<dbReference type="Gene3D" id="3.90.550.10">
    <property type="entry name" value="Spore Coat Polysaccharide Biosynthesis Protein SpsA, Chain A"/>
    <property type="match status" value="1"/>
</dbReference>
<proteinExistence type="predicted"/>
<keyword evidence="3" id="KW-0808">Transferase</keyword>
<dbReference type="AlphaFoldDB" id="A0A7X0DN30"/>
<dbReference type="Proteomes" id="UP000544872">
    <property type="component" value="Unassembled WGS sequence"/>
</dbReference>
<dbReference type="GO" id="GO:0016740">
    <property type="term" value="F:transferase activity"/>
    <property type="evidence" value="ECO:0007669"/>
    <property type="project" value="UniProtKB-KW"/>
</dbReference>
<name>A0A7X0DN30_NOVIT</name>
<dbReference type="CDD" id="cd04186">
    <property type="entry name" value="GT_2_like_c"/>
    <property type="match status" value="1"/>
</dbReference>
<dbReference type="Pfam" id="PF00535">
    <property type="entry name" value="Glycos_transf_2"/>
    <property type="match status" value="1"/>
</dbReference>
<dbReference type="SUPFAM" id="SSF53448">
    <property type="entry name" value="Nucleotide-diphospho-sugar transferases"/>
    <property type="match status" value="1"/>
</dbReference>
<comment type="caution">
    <text evidence="3">The sequence shown here is derived from an EMBL/GenBank/DDBJ whole genome shotgun (WGS) entry which is preliminary data.</text>
</comment>
<evidence type="ECO:0000256" key="1">
    <source>
        <dbReference type="SAM" id="MobiDB-lite"/>
    </source>
</evidence>
<evidence type="ECO:0000313" key="4">
    <source>
        <dbReference type="Proteomes" id="UP000544872"/>
    </source>
</evidence>
<feature type="region of interest" description="Disordered" evidence="1">
    <location>
        <begin position="1"/>
        <end position="21"/>
    </location>
</feature>
<keyword evidence="4" id="KW-1185">Reference proteome</keyword>
<dbReference type="InterPro" id="IPR029044">
    <property type="entry name" value="Nucleotide-diphossugar_trans"/>
</dbReference>
<evidence type="ECO:0000313" key="3">
    <source>
        <dbReference type="EMBL" id="MBB6211728.1"/>
    </source>
</evidence>
<sequence length="325" mass="35085">MTNGSTPFETVPPTPPAPPQADFAAAQAAWQRVSVVTVTHHSAGVISACLASVAQAARVFVVDNASDDGTPDLVRRLLPAATVIGNTIGRGFGNGCNQGLERVETEFALLLGPDSTIDGASLAGLVEAADRWPDAGMVAPEIIAPDGHTEPSHNTCLLDRITVDKGVERHPLPEGPICADHLSGAVLLVRMTALRQVGFFDRNIFLYYEDDDLSIRMRRGGHALILVPGTRATHIGGGSSRPSVHHRWEKFWHMAWSRLYIEDKYAGRQAARRTALRLLPKLALKTLGYGLTLNKWKAIRDAARLCGTLGWLAGARAMPVIERES</sequence>
<protein>
    <submittedName>
        <fullName evidence="3">GT2 family glycosyltransferase</fullName>
    </submittedName>
</protein>